<dbReference type="AlphaFoldDB" id="A0A2P6SEY7"/>
<protein>
    <submittedName>
        <fullName evidence="1">Uncharacterized protein</fullName>
    </submittedName>
</protein>
<comment type="caution">
    <text evidence="1">The sequence shown here is derived from an EMBL/GenBank/DDBJ whole genome shotgun (WGS) entry which is preliminary data.</text>
</comment>
<evidence type="ECO:0000313" key="2">
    <source>
        <dbReference type="Proteomes" id="UP000238479"/>
    </source>
</evidence>
<name>A0A2P6SEY7_ROSCH</name>
<dbReference type="Proteomes" id="UP000238479">
    <property type="component" value="Chromosome 1"/>
</dbReference>
<reference evidence="1 2" key="1">
    <citation type="journal article" date="2018" name="Nat. Genet.">
        <title>The Rosa genome provides new insights in the design of modern roses.</title>
        <authorList>
            <person name="Bendahmane M."/>
        </authorList>
    </citation>
    <scope>NUCLEOTIDE SEQUENCE [LARGE SCALE GENOMIC DNA]</scope>
    <source>
        <strain evidence="2">cv. Old Blush</strain>
    </source>
</reference>
<proteinExistence type="predicted"/>
<evidence type="ECO:0000313" key="1">
    <source>
        <dbReference type="EMBL" id="PRQ57241.1"/>
    </source>
</evidence>
<organism evidence="1 2">
    <name type="scientific">Rosa chinensis</name>
    <name type="common">China rose</name>
    <dbReference type="NCBI Taxonomy" id="74649"/>
    <lineage>
        <taxon>Eukaryota</taxon>
        <taxon>Viridiplantae</taxon>
        <taxon>Streptophyta</taxon>
        <taxon>Embryophyta</taxon>
        <taxon>Tracheophyta</taxon>
        <taxon>Spermatophyta</taxon>
        <taxon>Magnoliopsida</taxon>
        <taxon>eudicotyledons</taxon>
        <taxon>Gunneridae</taxon>
        <taxon>Pentapetalae</taxon>
        <taxon>rosids</taxon>
        <taxon>fabids</taxon>
        <taxon>Rosales</taxon>
        <taxon>Rosaceae</taxon>
        <taxon>Rosoideae</taxon>
        <taxon>Rosoideae incertae sedis</taxon>
        <taxon>Rosa</taxon>
    </lineage>
</organism>
<gene>
    <name evidence="1" type="ORF">RchiOBHm_Chr1g0346121</name>
</gene>
<sequence length="53" mass="5754">MKSGVDQSRVEVISEVLSSVLTSEAQEHVIAKWVRRGSIFGKGGRLTSEQSHG</sequence>
<dbReference type="EMBL" id="PDCK01000039">
    <property type="protein sequence ID" value="PRQ57241.1"/>
    <property type="molecule type" value="Genomic_DNA"/>
</dbReference>
<accession>A0A2P6SEY7</accession>
<keyword evidence="2" id="KW-1185">Reference proteome</keyword>
<dbReference type="Gramene" id="PRQ57241">
    <property type="protein sequence ID" value="PRQ57241"/>
    <property type="gene ID" value="RchiOBHm_Chr1g0346121"/>
</dbReference>